<reference evidence="7 8" key="1">
    <citation type="submission" date="2019-05" db="EMBL/GenBank/DDBJ databases">
        <authorList>
            <consortium name="Science for Life Laboratories"/>
        </authorList>
    </citation>
    <scope>NUCLEOTIDE SEQUENCE [LARGE SCALE GENOMIC DNA]</scope>
    <source>
        <strain evidence="7">Soil9</strain>
    </source>
</reference>
<dbReference type="SUPFAM" id="SSF50891">
    <property type="entry name" value="Cyclophilin-like"/>
    <property type="match status" value="1"/>
</dbReference>
<evidence type="ECO:0000259" key="6">
    <source>
        <dbReference type="PROSITE" id="PS50072"/>
    </source>
</evidence>
<feature type="signal peptide" evidence="5">
    <location>
        <begin position="1"/>
        <end position="23"/>
    </location>
</feature>
<evidence type="ECO:0000313" key="7">
    <source>
        <dbReference type="EMBL" id="VTR96524.1"/>
    </source>
</evidence>
<evidence type="ECO:0000313" key="8">
    <source>
        <dbReference type="Proteomes" id="UP000464178"/>
    </source>
</evidence>
<dbReference type="InterPro" id="IPR044665">
    <property type="entry name" value="E_coli_cyclophilin_A-like"/>
</dbReference>
<keyword evidence="4 5" id="KW-0413">Isomerase</keyword>
<sequence>MISVKVVVLCFVVLGVVAGSARAANPVVVVETSAGSFKIELFEDKAPVTVKNFLQYVEDKHYDGTIFHRVINDFMIQGGGFEAGMKEKKTRDPIKNESNNGLSNLKGTIAMARTREPNSASAQWYINVKDNTFLDKAKAQDGVGYCVFGRVIEGQDVIDKIKTVETDTVKGHENVPSKDIVIKSAKVVKEEKK</sequence>
<name>A0A6P2D8P4_9BACT</name>
<dbReference type="PIRSF" id="PIRSF001467">
    <property type="entry name" value="Peptidylpro_ismrse"/>
    <property type="match status" value="1"/>
</dbReference>
<dbReference type="Gene3D" id="2.40.100.10">
    <property type="entry name" value="Cyclophilin-like"/>
    <property type="match status" value="1"/>
</dbReference>
<feature type="domain" description="PPIase cyclophilin-type" evidence="6">
    <location>
        <begin position="24"/>
        <end position="187"/>
    </location>
</feature>
<protein>
    <recommendedName>
        <fullName evidence="5">Peptidyl-prolyl cis-trans isomerase</fullName>
        <shortName evidence="5">PPIase</shortName>
        <ecNumber evidence="5">5.2.1.8</ecNumber>
    </recommendedName>
</protein>
<evidence type="ECO:0000256" key="4">
    <source>
        <dbReference type="ARBA" id="ARBA00023235"/>
    </source>
</evidence>
<dbReference type="EC" id="5.2.1.8" evidence="5"/>
<dbReference type="RefSeq" id="WP_082839491.1">
    <property type="nucleotide sequence ID" value="NZ_LR593886.1"/>
</dbReference>
<evidence type="ECO:0000256" key="2">
    <source>
        <dbReference type="ARBA" id="ARBA00007365"/>
    </source>
</evidence>
<dbReference type="EMBL" id="LR593886">
    <property type="protein sequence ID" value="VTR96524.1"/>
    <property type="molecule type" value="Genomic_DNA"/>
</dbReference>
<dbReference type="Pfam" id="PF00160">
    <property type="entry name" value="Pro_isomerase"/>
    <property type="match status" value="1"/>
</dbReference>
<proteinExistence type="inferred from homology"/>
<dbReference type="PRINTS" id="PR00153">
    <property type="entry name" value="CSAPPISMRASE"/>
</dbReference>
<dbReference type="CDD" id="cd01920">
    <property type="entry name" value="cyclophilin_EcCYP_like"/>
    <property type="match status" value="1"/>
</dbReference>
<dbReference type="PROSITE" id="PS00170">
    <property type="entry name" value="CSA_PPIASE_1"/>
    <property type="match status" value="1"/>
</dbReference>
<dbReference type="InterPro" id="IPR024936">
    <property type="entry name" value="Cyclophilin-type_PPIase"/>
</dbReference>
<organism evidence="7 8">
    <name type="scientific">Gemmata massiliana</name>
    <dbReference type="NCBI Taxonomy" id="1210884"/>
    <lineage>
        <taxon>Bacteria</taxon>
        <taxon>Pseudomonadati</taxon>
        <taxon>Planctomycetota</taxon>
        <taxon>Planctomycetia</taxon>
        <taxon>Gemmatales</taxon>
        <taxon>Gemmataceae</taxon>
        <taxon>Gemmata</taxon>
    </lineage>
</organism>
<comment type="similarity">
    <text evidence="2 5">Belongs to the cyclophilin-type PPIase family.</text>
</comment>
<evidence type="ECO:0000256" key="1">
    <source>
        <dbReference type="ARBA" id="ARBA00002388"/>
    </source>
</evidence>
<feature type="chain" id="PRO_5027154042" description="Peptidyl-prolyl cis-trans isomerase" evidence="5">
    <location>
        <begin position="24"/>
        <end position="193"/>
    </location>
</feature>
<dbReference type="GO" id="GO:0006457">
    <property type="term" value="P:protein folding"/>
    <property type="evidence" value="ECO:0007669"/>
    <property type="project" value="InterPro"/>
</dbReference>
<accession>A0A6P2D8P4</accession>
<dbReference type="AlphaFoldDB" id="A0A6P2D8P4"/>
<dbReference type="InterPro" id="IPR020892">
    <property type="entry name" value="Cyclophilin-type_PPIase_CS"/>
</dbReference>
<comment type="function">
    <text evidence="1 5">PPIases accelerate the folding of proteins. It catalyzes the cis-trans isomerization of proline imidic peptide bonds in oligopeptides.</text>
</comment>
<dbReference type="PROSITE" id="PS50072">
    <property type="entry name" value="CSA_PPIASE_2"/>
    <property type="match status" value="1"/>
</dbReference>
<dbReference type="PANTHER" id="PTHR43246">
    <property type="entry name" value="PEPTIDYL-PROLYL CIS-TRANS ISOMERASE CYP38, CHLOROPLASTIC"/>
    <property type="match status" value="1"/>
</dbReference>
<comment type="catalytic activity">
    <reaction evidence="5">
        <text>[protein]-peptidylproline (omega=180) = [protein]-peptidylproline (omega=0)</text>
        <dbReference type="Rhea" id="RHEA:16237"/>
        <dbReference type="Rhea" id="RHEA-COMP:10747"/>
        <dbReference type="Rhea" id="RHEA-COMP:10748"/>
        <dbReference type="ChEBI" id="CHEBI:83833"/>
        <dbReference type="ChEBI" id="CHEBI:83834"/>
        <dbReference type="EC" id="5.2.1.8"/>
    </reaction>
</comment>
<dbReference type="GO" id="GO:0003755">
    <property type="term" value="F:peptidyl-prolyl cis-trans isomerase activity"/>
    <property type="evidence" value="ECO:0007669"/>
    <property type="project" value="UniProtKB-UniRule"/>
</dbReference>
<keyword evidence="8" id="KW-1185">Reference proteome</keyword>
<keyword evidence="3 5" id="KW-0697">Rotamase</keyword>
<evidence type="ECO:0000256" key="3">
    <source>
        <dbReference type="ARBA" id="ARBA00023110"/>
    </source>
</evidence>
<keyword evidence="5" id="KW-0732">Signal</keyword>
<dbReference type="InterPro" id="IPR002130">
    <property type="entry name" value="Cyclophilin-type_PPIase_dom"/>
</dbReference>
<evidence type="ECO:0000256" key="5">
    <source>
        <dbReference type="RuleBase" id="RU363019"/>
    </source>
</evidence>
<dbReference type="KEGG" id="gms:SOIL9_11900"/>
<dbReference type="InterPro" id="IPR029000">
    <property type="entry name" value="Cyclophilin-like_dom_sf"/>
</dbReference>
<dbReference type="Proteomes" id="UP000464178">
    <property type="component" value="Chromosome"/>
</dbReference>
<gene>
    <name evidence="7" type="ORF">SOIL9_11900</name>
</gene>